<dbReference type="RefSeq" id="WP_058931134.1">
    <property type="nucleotide sequence ID" value="NZ_CP013747.1"/>
</dbReference>
<dbReference type="GO" id="GO:0008395">
    <property type="term" value="F:steroid hydroxylase activity"/>
    <property type="evidence" value="ECO:0007669"/>
    <property type="project" value="TreeGrafter"/>
</dbReference>
<dbReference type="AlphaFoldDB" id="A0A0U3Q9Y7"/>
<dbReference type="Gene3D" id="1.10.630.10">
    <property type="entry name" value="Cytochrome P450"/>
    <property type="match status" value="1"/>
</dbReference>
<keyword evidence="2" id="KW-0503">Monooxygenase</keyword>
<dbReference type="InterPro" id="IPR017972">
    <property type="entry name" value="Cyt_P450_CS"/>
</dbReference>
<proteinExistence type="inferred from homology"/>
<keyword evidence="2" id="KW-0349">Heme</keyword>
<evidence type="ECO:0000256" key="1">
    <source>
        <dbReference type="ARBA" id="ARBA00010617"/>
    </source>
</evidence>
<sequence length="444" mass="47877">MSLATDPNTTDIQQCPFSGAALAGEEARMPDPVAAPGMGPKPALETDPGVFYDPLSYAAYDHPYELYKILRDKAPVYYNERRDLYVVSRYTDVQAGLRNHGQLSSALGNDMDGTHASYGAGNLIMVDAPRHTSLRSAVRRVFVGREILAKEDGIRALARHLITELRENGGGDFATEVALPLAIGAATKMIGMAVEDSGMLQEHLLRSMVRTVGEFGVPDDAAVSNQEAEEHLADVFGKRSEEVEAGGTATGSDAIAQIILGMHAGKVEPDEQVGLAHLILSAAIDAPAALLTNLVATLDKFPAFQRCLAEDPAAIPAFVEETLRFDTPGQNLCRQTTAEITIAGVTIPADSRVMFLLGSANRDERAFQNPDFFDISRELTPENRIMTFGDGIHACLGAPLARLAGRVLVETLLEGPEIRVVGLPERWAKQMVRGFAKLPVKFVD</sequence>
<protein>
    <recommendedName>
        <fullName evidence="5">Cytochrome</fullName>
    </recommendedName>
</protein>
<evidence type="ECO:0000256" key="2">
    <source>
        <dbReference type="RuleBase" id="RU000461"/>
    </source>
</evidence>
<dbReference type="GO" id="GO:0036199">
    <property type="term" value="F:cholest-4-en-3-one 26-monooxygenase activity"/>
    <property type="evidence" value="ECO:0007669"/>
    <property type="project" value="TreeGrafter"/>
</dbReference>
<dbReference type="Pfam" id="PF00067">
    <property type="entry name" value="p450"/>
    <property type="match status" value="1"/>
</dbReference>
<dbReference type="InterPro" id="IPR002397">
    <property type="entry name" value="Cyt_P450_B"/>
</dbReference>
<keyword evidence="2" id="KW-0408">Iron</keyword>
<name>A0A0U3Q9Y7_9MICC</name>
<comment type="similarity">
    <text evidence="1 2">Belongs to the cytochrome P450 family.</text>
</comment>
<dbReference type="InterPro" id="IPR036396">
    <property type="entry name" value="Cyt_P450_sf"/>
</dbReference>
<keyword evidence="2" id="KW-0479">Metal-binding</keyword>
<evidence type="ECO:0000313" key="3">
    <source>
        <dbReference type="EMBL" id="ALV42010.1"/>
    </source>
</evidence>
<keyword evidence="2" id="KW-0560">Oxidoreductase</keyword>
<dbReference type="EMBL" id="CP013747">
    <property type="protein sequence ID" value="ALV42010.1"/>
    <property type="molecule type" value="Genomic_DNA"/>
</dbReference>
<dbReference type="GO" id="GO:0020037">
    <property type="term" value="F:heme binding"/>
    <property type="evidence" value="ECO:0007669"/>
    <property type="project" value="InterPro"/>
</dbReference>
<dbReference type="GO" id="GO:0006707">
    <property type="term" value="P:cholesterol catabolic process"/>
    <property type="evidence" value="ECO:0007669"/>
    <property type="project" value="TreeGrafter"/>
</dbReference>
<dbReference type="PANTHER" id="PTHR46696">
    <property type="entry name" value="P450, PUTATIVE (EUROFUNG)-RELATED"/>
    <property type="match status" value="1"/>
</dbReference>
<evidence type="ECO:0008006" key="5">
    <source>
        <dbReference type="Google" id="ProtNLM"/>
    </source>
</evidence>
<dbReference type="GO" id="GO:0005506">
    <property type="term" value="F:iron ion binding"/>
    <property type="evidence" value="ECO:0007669"/>
    <property type="project" value="InterPro"/>
</dbReference>
<dbReference type="PROSITE" id="PS00086">
    <property type="entry name" value="CYTOCHROME_P450"/>
    <property type="match status" value="1"/>
</dbReference>
<accession>A0A0U3Q9Y7</accession>
<dbReference type="InterPro" id="IPR001128">
    <property type="entry name" value="Cyt_P450"/>
</dbReference>
<dbReference type="PANTHER" id="PTHR46696:SF4">
    <property type="entry name" value="BIOTIN BIOSYNTHESIS CYTOCHROME P450"/>
    <property type="match status" value="1"/>
</dbReference>
<evidence type="ECO:0000313" key="4">
    <source>
        <dbReference type="Proteomes" id="UP000065151"/>
    </source>
</evidence>
<dbReference type="SUPFAM" id="SSF48264">
    <property type="entry name" value="Cytochrome P450"/>
    <property type="match status" value="1"/>
</dbReference>
<dbReference type="PRINTS" id="PR00359">
    <property type="entry name" value="BP450"/>
</dbReference>
<dbReference type="Proteomes" id="UP000065151">
    <property type="component" value="Chromosome"/>
</dbReference>
<organism evidence="3">
    <name type="scientific">Pseudarthrobacter sulfonivorans</name>
    <dbReference type="NCBI Taxonomy" id="121292"/>
    <lineage>
        <taxon>Bacteria</taxon>
        <taxon>Bacillati</taxon>
        <taxon>Actinomycetota</taxon>
        <taxon>Actinomycetes</taxon>
        <taxon>Micrococcales</taxon>
        <taxon>Micrococcaceae</taxon>
        <taxon>Pseudarthrobacter</taxon>
    </lineage>
</organism>
<gene>
    <name evidence="3" type="ORF">AU252_13275</name>
</gene>
<dbReference type="KEGG" id="psul:AU252_13275"/>
<reference evidence="3 4" key="1">
    <citation type="submission" date="2015-12" db="EMBL/GenBank/DDBJ databases">
        <authorList>
            <person name="Shamseldin A."/>
            <person name="Moawad H."/>
            <person name="Abd El-Rahim W.M."/>
            <person name="Sadowsky M.J."/>
        </authorList>
    </citation>
    <scope>NUCLEOTIDE SEQUENCE [LARGE SCALE GENOMIC DNA]</scope>
    <source>
        <strain evidence="3 4">Ar51</strain>
    </source>
</reference>
<dbReference type="STRING" id="121292.AU252_13275"/>